<evidence type="ECO:0000259" key="2">
    <source>
        <dbReference type="PROSITE" id="PS50206"/>
    </source>
</evidence>
<dbReference type="CDD" id="cd00158">
    <property type="entry name" value="RHOD"/>
    <property type="match status" value="1"/>
</dbReference>
<dbReference type="SMART" id="SM00450">
    <property type="entry name" value="RHOD"/>
    <property type="match status" value="1"/>
</dbReference>
<feature type="region of interest" description="Disordered" evidence="1">
    <location>
        <begin position="96"/>
        <end position="118"/>
    </location>
</feature>
<dbReference type="PANTHER" id="PTHR43031:SF1">
    <property type="entry name" value="PYRIDINE NUCLEOTIDE-DISULPHIDE OXIDOREDUCTASE"/>
    <property type="match status" value="1"/>
</dbReference>
<evidence type="ECO:0000313" key="4">
    <source>
        <dbReference type="Proteomes" id="UP001203207"/>
    </source>
</evidence>
<dbReference type="SUPFAM" id="SSF52821">
    <property type="entry name" value="Rhodanese/Cell cycle control phosphatase"/>
    <property type="match status" value="1"/>
</dbReference>
<feature type="domain" description="Rhodanese" evidence="2">
    <location>
        <begin position="16"/>
        <end position="107"/>
    </location>
</feature>
<dbReference type="PROSITE" id="PS50206">
    <property type="entry name" value="RHODANESE_3"/>
    <property type="match status" value="1"/>
</dbReference>
<dbReference type="EMBL" id="JAKRVX010000002">
    <property type="protein sequence ID" value="MCL9816514.1"/>
    <property type="molecule type" value="Genomic_DNA"/>
</dbReference>
<sequence>MDGEIDPEDVQALLETPQPPRIVDIRSKAAFTREHIPGSDNIPFATLPQQIEQLRDADRIVTVCPHGKASIQAARLIKSYEGTTNARVESMRGGLSAWPGELEPTVEQAVEDGPESPF</sequence>
<dbReference type="Proteomes" id="UP001203207">
    <property type="component" value="Unassembled WGS sequence"/>
</dbReference>
<dbReference type="PANTHER" id="PTHR43031">
    <property type="entry name" value="FAD-DEPENDENT OXIDOREDUCTASE"/>
    <property type="match status" value="1"/>
</dbReference>
<name>A0AAE3FXL4_9EURY</name>
<evidence type="ECO:0000313" key="3">
    <source>
        <dbReference type="EMBL" id="MCL9816514.1"/>
    </source>
</evidence>
<dbReference type="Gene3D" id="3.40.250.10">
    <property type="entry name" value="Rhodanese-like domain"/>
    <property type="match status" value="1"/>
</dbReference>
<protein>
    <submittedName>
        <fullName evidence="3">Rhodanese-like domain-containing protein</fullName>
    </submittedName>
</protein>
<dbReference type="InterPro" id="IPR001763">
    <property type="entry name" value="Rhodanese-like_dom"/>
</dbReference>
<dbReference type="InterPro" id="IPR036873">
    <property type="entry name" value="Rhodanese-like_dom_sf"/>
</dbReference>
<dbReference type="Pfam" id="PF00581">
    <property type="entry name" value="Rhodanese"/>
    <property type="match status" value="1"/>
</dbReference>
<reference evidence="3" key="2">
    <citation type="submission" date="2022-02" db="EMBL/GenBank/DDBJ databases">
        <authorList>
            <person name="Elcheninov A.G."/>
            <person name="Sorokin D.Y."/>
            <person name="Kublanov I.V."/>
        </authorList>
    </citation>
    <scope>NUCLEOTIDE SEQUENCE</scope>
    <source>
        <strain evidence="3">AArc-St2</strain>
    </source>
</reference>
<dbReference type="AlphaFoldDB" id="A0AAE3FXL4"/>
<reference evidence="3" key="1">
    <citation type="journal article" date="2022" name="Syst. Appl. Microbiol.">
        <title>Natronocalculus amylovorans gen. nov., sp. nov., and Natranaeroarchaeum aerophilus sp. nov., dominant culturable amylolytic natronoarchaea from hypersaline soda lakes in southwestern Siberia.</title>
        <authorList>
            <person name="Sorokin D.Y."/>
            <person name="Elcheninov A.G."/>
            <person name="Khizhniak T.V."/>
            <person name="Koenen M."/>
            <person name="Bale N.J."/>
            <person name="Damste J.S.S."/>
            <person name="Kublanov I.V."/>
        </authorList>
    </citation>
    <scope>NUCLEOTIDE SEQUENCE</scope>
    <source>
        <strain evidence="3">AArc-St2</strain>
    </source>
</reference>
<gene>
    <name evidence="3" type="ORF">AArcSt2_06095</name>
</gene>
<comment type="caution">
    <text evidence="3">The sequence shown here is derived from an EMBL/GenBank/DDBJ whole genome shotgun (WGS) entry which is preliminary data.</text>
</comment>
<accession>A0AAE3FXL4</accession>
<dbReference type="RefSeq" id="WP_174651998.1">
    <property type="nucleotide sequence ID" value="NZ_JAKRVX010000002.1"/>
</dbReference>
<keyword evidence="4" id="KW-1185">Reference proteome</keyword>
<feature type="compositionally biased region" description="Acidic residues" evidence="1">
    <location>
        <begin position="109"/>
        <end position="118"/>
    </location>
</feature>
<organism evidence="3 4">
    <name type="scientific">Natronocalculus amylovorans</name>
    <dbReference type="NCBI Taxonomy" id="2917812"/>
    <lineage>
        <taxon>Archaea</taxon>
        <taxon>Methanobacteriati</taxon>
        <taxon>Methanobacteriota</taxon>
        <taxon>Stenosarchaea group</taxon>
        <taxon>Halobacteria</taxon>
        <taxon>Halobacteriales</taxon>
        <taxon>Haloferacaceae</taxon>
        <taxon>Natronocalculus</taxon>
    </lineage>
</organism>
<proteinExistence type="predicted"/>
<evidence type="ECO:0000256" key="1">
    <source>
        <dbReference type="SAM" id="MobiDB-lite"/>
    </source>
</evidence>
<dbReference type="InterPro" id="IPR050229">
    <property type="entry name" value="GlpE_sulfurtransferase"/>
</dbReference>